<dbReference type="InterPro" id="IPR000210">
    <property type="entry name" value="BTB/POZ_dom"/>
</dbReference>
<feature type="compositionally biased region" description="Polar residues" evidence="1">
    <location>
        <begin position="222"/>
        <end position="235"/>
    </location>
</feature>
<organism evidence="3 4">
    <name type="scientific">Cherax quadricarinatus</name>
    <name type="common">Australian red claw crayfish</name>
    <dbReference type="NCBI Taxonomy" id="27406"/>
    <lineage>
        <taxon>Eukaryota</taxon>
        <taxon>Metazoa</taxon>
        <taxon>Ecdysozoa</taxon>
        <taxon>Arthropoda</taxon>
        <taxon>Crustacea</taxon>
        <taxon>Multicrustacea</taxon>
        <taxon>Malacostraca</taxon>
        <taxon>Eumalacostraca</taxon>
        <taxon>Eucarida</taxon>
        <taxon>Decapoda</taxon>
        <taxon>Pleocyemata</taxon>
        <taxon>Astacidea</taxon>
        <taxon>Parastacoidea</taxon>
        <taxon>Parastacidae</taxon>
        <taxon>Cherax</taxon>
    </lineage>
</organism>
<dbReference type="Gene3D" id="3.30.710.10">
    <property type="entry name" value="Potassium Channel Kv1.1, Chain A"/>
    <property type="match status" value="2"/>
</dbReference>
<name>A0AAW0WIF5_CHEQU</name>
<dbReference type="Proteomes" id="UP001445076">
    <property type="component" value="Unassembled WGS sequence"/>
</dbReference>
<gene>
    <name evidence="3" type="ORF">OTU49_009877</name>
</gene>
<reference evidence="3 4" key="1">
    <citation type="journal article" date="2024" name="BMC Genomics">
        <title>Genome assembly of redclaw crayfish (Cherax quadricarinatus) provides insights into its immune adaptation and hypoxia tolerance.</title>
        <authorList>
            <person name="Liu Z."/>
            <person name="Zheng J."/>
            <person name="Li H."/>
            <person name="Fang K."/>
            <person name="Wang S."/>
            <person name="He J."/>
            <person name="Zhou D."/>
            <person name="Weng S."/>
            <person name="Chi M."/>
            <person name="Gu Z."/>
            <person name="He J."/>
            <person name="Li F."/>
            <person name="Wang M."/>
        </authorList>
    </citation>
    <scope>NUCLEOTIDE SEQUENCE [LARGE SCALE GENOMIC DNA]</scope>
    <source>
        <strain evidence="3">ZL_2023a</strain>
    </source>
</reference>
<accession>A0AAW0WIF5</accession>
<evidence type="ECO:0000313" key="3">
    <source>
        <dbReference type="EMBL" id="KAK8727006.1"/>
    </source>
</evidence>
<dbReference type="Pfam" id="PF00651">
    <property type="entry name" value="BTB"/>
    <property type="match status" value="1"/>
</dbReference>
<sequence>MQVQQSSAEVRYTLTIPQLSSYRQLSQTFTSDFPLSVNGVRTSWRLTLTPFLKDSGCDSHDPINCNVGLSLECLKCSIYLPDIEVHCSVAGRDQHEKKLARSSGDGLKWQGILVTRVALRVFKLLEDDVLTANLRFVVCGSDLTRAVDSLENLSRQLVEIHKTGIYSDVEIVTSDGDRLPAHRAVLHARSNLLQKTQKKPGSENISATPLADQGTPKGESNPPRTETPINSTFGSMSSQGCHSVTFVSPDSSNSNTCRTVLASTASHTPTKVTFAQHATISPARCLFSPNKTPSKRALTPNTASPSKRLLTHSTPSGKHTHTPSNSSVQGAHVTKNARTPCKKLYHNTADSRDYPQMPATLDPEPFSAGCDSYSPTSASRTPLKQLDNHQLSDTTTISSIKVHMSGTVTRQLLQWIYTGDCCELGRLARPLLVAGLRHEVKDLSWACEDHLAAALTPTSTPDMLMLAHKYGSARLQEAALQYALHHAAEVTAEPSWALLAVSAPALIVEFSRRLAHHAHTRN</sequence>
<keyword evidence="4" id="KW-1185">Reference proteome</keyword>
<feature type="region of interest" description="Disordered" evidence="1">
    <location>
        <begin position="191"/>
        <end position="235"/>
    </location>
</feature>
<dbReference type="EMBL" id="JARKIK010000077">
    <property type="protein sequence ID" value="KAK8727006.1"/>
    <property type="molecule type" value="Genomic_DNA"/>
</dbReference>
<evidence type="ECO:0000313" key="4">
    <source>
        <dbReference type="Proteomes" id="UP001445076"/>
    </source>
</evidence>
<feature type="domain" description="BTB" evidence="2">
    <location>
        <begin position="160"/>
        <end position="200"/>
    </location>
</feature>
<protein>
    <recommendedName>
        <fullName evidence="2">BTB domain-containing protein</fullName>
    </recommendedName>
</protein>
<evidence type="ECO:0000256" key="1">
    <source>
        <dbReference type="SAM" id="MobiDB-lite"/>
    </source>
</evidence>
<feature type="region of interest" description="Disordered" evidence="1">
    <location>
        <begin position="285"/>
        <end position="335"/>
    </location>
</feature>
<comment type="caution">
    <text evidence="3">The sequence shown here is derived from an EMBL/GenBank/DDBJ whole genome shotgun (WGS) entry which is preliminary data.</text>
</comment>
<evidence type="ECO:0000259" key="2">
    <source>
        <dbReference type="Pfam" id="PF00651"/>
    </source>
</evidence>
<proteinExistence type="predicted"/>
<feature type="compositionally biased region" description="Polar residues" evidence="1">
    <location>
        <begin position="299"/>
        <end position="329"/>
    </location>
</feature>
<dbReference type="PANTHER" id="PTHR24413">
    <property type="entry name" value="SPECKLE-TYPE POZ PROTEIN"/>
    <property type="match status" value="1"/>
</dbReference>
<dbReference type="AlphaFoldDB" id="A0AAW0WIF5"/>
<dbReference type="SUPFAM" id="SSF54695">
    <property type="entry name" value="POZ domain"/>
    <property type="match status" value="1"/>
</dbReference>
<dbReference type="InterPro" id="IPR011333">
    <property type="entry name" value="SKP1/BTB/POZ_sf"/>
</dbReference>